<name>A0A6S6P348_9MYCO</name>
<evidence type="ECO:0000313" key="1">
    <source>
        <dbReference type="EMBL" id="BCI52895.1"/>
    </source>
</evidence>
<evidence type="ECO:0000313" key="2">
    <source>
        <dbReference type="Proteomes" id="UP000515734"/>
    </source>
</evidence>
<dbReference type="Proteomes" id="UP000515734">
    <property type="component" value="Chromosome"/>
</dbReference>
<protein>
    <submittedName>
        <fullName evidence="1">Uncharacterized protein</fullName>
    </submittedName>
</protein>
<dbReference type="AlphaFoldDB" id="A0A6S6P348"/>
<proteinExistence type="predicted"/>
<accession>A0A6S6P348</accession>
<reference evidence="1 2" key="1">
    <citation type="submission" date="2020-07" db="EMBL/GenBank/DDBJ databases">
        <title>Complete genome sequence of Mycolicibacterium litorale like strain isolated from cardiac implantable electronic device infection.</title>
        <authorList>
            <person name="Fukano H."/>
            <person name="Miyama H."/>
            <person name="Hoshino Y."/>
        </authorList>
    </citation>
    <scope>NUCLEOTIDE SEQUENCE [LARGE SCALE GENOMIC DNA]</scope>
    <source>
        <strain evidence="1 2">NIIDNTM18</strain>
    </source>
</reference>
<sequence length="103" mass="11409">MERLGVARPQAGRGAVRSGTASCRVLTGGLRDFLPMPTQMVLDRFPSIAQAYMSLLELSHRTRYDVNKLGPMTVPGAQMQWKSIKTFCEGLNSTRETIPTQQP</sequence>
<gene>
    <name evidence="1" type="ORF">NIIDNTM18_21730</name>
</gene>
<dbReference type="EMBL" id="AP023287">
    <property type="protein sequence ID" value="BCI52895.1"/>
    <property type="molecule type" value="Genomic_DNA"/>
</dbReference>
<organism evidence="1 2">
    <name type="scientific">Mycolicibacterium litorale</name>
    <dbReference type="NCBI Taxonomy" id="758802"/>
    <lineage>
        <taxon>Bacteria</taxon>
        <taxon>Bacillati</taxon>
        <taxon>Actinomycetota</taxon>
        <taxon>Actinomycetes</taxon>
        <taxon>Mycobacteriales</taxon>
        <taxon>Mycobacteriaceae</taxon>
        <taxon>Mycolicibacterium</taxon>
    </lineage>
</organism>